<evidence type="ECO:0000313" key="8">
    <source>
        <dbReference type="EMBL" id="CCF84006.1"/>
    </source>
</evidence>
<keyword evidence="2 5" id="KW-0132">Cell division</keyword>
<dbReference type="PIRSF" id="PIRSF003101">
    <property type="entry name" value="FtsA"/>
    <property type="match status" value="1"/>
</dbReference>
<feature type="domain" description="SHS2" evidence="7">
    <location>
        <begin position="7"/>
        <end position="193"/>
    </location>
</feature>
<dbReference type="PANTHER" id="PTHR32432">
    <property type="entry name" value="CELL DIVISION PROTEIN FTSA-RELATED"/>
    <property type="match status" value="1"/>
</dbReference>
<organism evidence="8 9">
    <name type="scientific">Nitrolancea hollandica Lb</name>
    <dbReference type="NCBI Taxonomy" id="1129897"/>
    <lineage>
        <taxon>Bacteria</taxon>
        <taxon>Pseudomonadati</taxon>
        <taxon>Thermomicrobiota</taxon>
        <taxon>Thermomicrobia</taxon>
        <taxon>Sphaerobacterales</taxon>
        <taxon>Sphaerobacterineae</taxon>
        <taxon>Sphaerobacteraceae</taxon>
        <taxon>Nitrolancea</taxon>
    </lineage>
</organism>
<comment type="function">
    <text evidence="5">Cell division protein that is involved in the assembly of the Z ring. May serve as a membrane anchor for the Z ring.</text>
</comment>
<protein>
    <recommendedName>
        <fullName evidence="5">Cell division protein FtsA</fullName>
    </recommendedName>
</protein>
<comment type="caution">
    <text evidence="8">The sequence shown here is derived from an EMBL/GenBank/DDBJ whole genome shotgun (WGS) entry which is preliminary data.</text>
</comment>
<keyword evidence="3" id="KW-0472">Membrane</keyword>
<proteinExistence type="inferred from homology"/>
<dbReference type="InterPro" id="IPR003494">
    <property type="entry name" value="SHS2_FtsA"/>
</dbReference>
<evidence type="ECO:0000259" key="7">
    <source>
        <dbReference type="SMART" id="SM00842"/>
    </source>
</evidence>
<dbReference type="GO" id="GO:0032153">
    <property type="term" value="C:cell division site"/>
    <property type="evidence" value="ECO:0007669"/>
    <property type="project" value="TreeGrafter"/>
</dbReference>
<keyword evidence="1" id="KW-1003">Cell membrane</keyword>
<keyword evidence="9" id="KW-1185">Reference proteome</keyword>
<sequence>MTPPSRFVGLDIGSTTITAAAAEQVDRGTLTLLGFEIAPSSDTATGRIQHPAALTGALQRVLTRMNRSTGHPVERVALAIPGINIEAVSSSAERRWDTIEPVAADLIEELRRHALHGPSATGPVLASVPIAYETDGRRTTEPPVGQPARSLRVEVQAFVSPARYVSQLAEVLTGLGVTPDVLVPRALASAEAVLHEGERRQSVLVIDIGGTSTDIAVFLKGQLYDLFAFPVGSRAITNDICAVLGLPFPSAEQLKRAGFTDRRGTGGALAARQNTGNTAIDARTMEFAREIAEARLLQVFTRIRQRLDEQDLGRRLPAGAVVTGGGARVAGLERIARRALDMPVRIGTARTGNGGAAANGPEAAAAVGVVSVQAWFCPAEHPGHTAEQPPEQPPAEEPQSQERTGKGPALARWLREFVPLGDEA</sequence>
<dbReference type="Gene3D" id="3.30.420.40">
    <property type="match status" value="2"/>
</dbReference>
<feature type="region of interest" description="Disordered" evidence="6">
    <location>
        <begin position="380"/>
        <end position="410"/>
    </location>
</feature>
<dbReference type="EMBL" id="CAGS01000224">
    <property type="protein sequence ID" value="CCF84006.1"/>
    <property type="molecule type" value="Genomic_DNA"/>
</dbReference>
<dbReference type="AlphaFoldDB" id="I4EH44"/>
<dbReference type="Pfam" id="PF14450">
    <property type="entry name" value="FtsA"/>
    <property type="match status" value="1"/>
</dbReference>
<evidence type="ECO:0000256" key="1">
    <source>
        <dbReference type="ARBA" id="ARBA00022475"/>
    </source>
</evidence>
<dbReference type="GO" id="GO:0051301">
    <property type="term" value="P:cell division"/>
    <property type="evidence" value="ECO:0007669"/>
    <property type="project" value="UniProtKB-KW"/>
</dbReference>
<gene>
    <name evidence="8" type="ORF">NITHO_300008</name>
</gene>
<dbReference type="GO" id="GO:0009898">
    <property type="term" value="C:cytoplasmic side of plasma membrane"/>
    <property type="evidence" value="ECO:0007669"/>
    <property type="project" value="TreeGrafter"/>
</dbReference>
<evidence type="ECO:0000256" key="3">
    <source>
        <dbReference type="ARBA" id="ARBA00023136"/>
    </source>
</evidence>
<dbReference type="SUPFAM" id="SSF53067">
    <property type="entry name" value="Actin-like ATPase domain"/>
    <property type="match status" value="2"/>
</dbReference>
<evidence type="ECO:0000256" key="5">
    <source>
        <dbReference type="PIRNR" id="PIRNR003101"/>
    </source>
</evidence>
<evidence type="ECO:0000256" key="4">
    <source>
        <dbReference type="ARBA" id="ARBA00023306"/>
    </source>
</evidence>
<keyword evidence="4 5" id="KW-0131">Cell cycle</keyword>
<evidence type="ECO:0000313" key="9">
    <source>
        <dbReference type="Proteomes" id="UP000004221"/>
    </source>
</evidence>
<name>I4EH44_9BACT</name>
<evidence type="ECO:0000256" key="6">
    <source>
        <dbReference type="SAM" id="MobiDB-lite"/>
    </source>
</evidence>
<dbReference type="OrthoDB" id="9768127at2"/>
<dbReference type="InterPro" id="IPR050696">
    <property type="entry name" value="FtsA/MreB"/>
</dbReference>
<dbReference type="PANTHER" id="PTHR32432:SF4">
    <property type="entry name" value="CELL DIVISION PROTEIN FTSA"/>
    <property type="match status" value="1"/>
</dbReference>
<dbReference type="Proteomes" id="UP000004221">
    <property type="component" value="Unassembled WGS sequence"/>
</dbReference>
<accession>I4EH44</accession>
<dbReference type="InterPro" id="IPR020823">
    <property type="entry name" value="Cell_div_FtsA"/>
</dbReference>
<comment type="similarity">
    <text evidence="5">Belongs to the FtsA/MreB family.</text>
</comment>
<dbReference type="InterPro" id="IPR043129">
    <property type="entry name" value="ATPase_NBD"/>
</dbReference>
<evidence type="ECO:0000256" key="2">
    <source>
        <dbReference type="ARBA" id="ARBA00022618"/>
    </source>
</evidence>
<comment type="subunit">
    <text evidence="5">Interacts with FtsZ.</text>
</comment>
<dbReference type="SMART" id="SM00842">
    <property type="entry name" value="FtsA"/>
    <property type="match status" value="1"/>
</dbReference>
<reference evidence="8 9" key="1">
    <citation type="journal article" date="2012" name="ISME J.">
        <title>Nitrification expanded: discovery, physiology and genomics of a nitrite-oxidizing bacterium from the phylum Chloroflexi.</title>
        <authorList>
            <person name="Sorokin D.Y."/>
            <person name="Lucker S."/>
            <person name="Vejmelkova D."/>
            <person name="Kostrikina N.A."/>
            <person name="Kleerebezem R."/>
            <person name="Rijpstra W.I."/>
            <person name="Damste J.S."/>
            <person name="Le Paslier D."/>
            <person name="Muyzer G."/>
            <person name="Wagner M."/>
            <person name="van Loosdrecht M.C."/>
            <person name="Daims H."/>
        </authorList>
    </citation>
    <scope>NUCLEOTIDE SEQUENCE [LARGE SCALE GENOMIC DNA]</scope>
    <source>
        <strain evidence="9">none</strain>
    </source>
</reference>